<keyword evidence="7" id="KW-0505">Motor protein</keyword>
<keyword evidence="2" id="KW-0963">Cytoplasm</keyword>
<evidence type="ECO:0000256" key="9">
    <source>
        <dbReference type="SAM" id="Coils"/>
    </source>
</evidence>
<feature type="domain" description="Myosin motor" evidence="10">
    <location>
        <begin position="1"/>
        <end position="440"/>
    </location>
</feature>
<dbReference type="GO" id="GO:0016459">
    <property type="term" value="C:myosin complex"/>
    <property type="evidence" value="ECO:0007669"/>
    <property type="project" value="UniProtKB-KW"/>
</dbReference>
<evidence type="ECO:0000313" key="12">
    <source>
        <dbReference type="Proteomes" id="UP000265140"/>
    </source>
</evidence>
<dbReference type="Ensembl" id="ENSELUT00000104198.1">
    <property type="protein sequence ID" value="ENSELUP00000083679.1"/>
    <property type="gene ID" value="ENSELUG00000016403.3"/>
</dbReference>
<dbReference type="Gene3D" id="1.20.120.720">
    <property type="entry name" value="Myosin VI head, motor domain, U50 subdomain"/>
    <property type="match status" value="1"/>
</dbReference>
<dbReference type="SMART" id="SM00015">
    <property type="entry name" value="IQ"/>
    <property type="match status" value="2"/>
</dbReference>
<evidence type="ECO:0000256" key="2">
    <source>
        <dbReference type="ARBA" id="ARBA00022490"/>
    </source>
</evidence>
<name>A0AAY5K3J3_ESOLU</name>
<dbReference type="Proteomes" id="UP000265140">
    <property type="component" value="Chromosome 9"/>
</dbReference>
<dbReference type="FunFam" id="1.20.58.530:FF:000005">
    <property type="entry name" value="unconventional myosin-IXa isoform X1"/>
    <property type="match status" value="1"/>
</dbReference>
<dbReference type="Pfam" id="PF00063">
    <property type="entry name" value="Myosin_head"/>
    <property type="match status" value="1"/>
</dbReference>
<protein>
    <recommendedName>
        <fullName evidence="10">Myosin motor domain-containing protein</fullName>
    </recommendedName>
</protein>
<dbReference type="InterPro" id="IPR000048">
    <property type="entry name" value="IQ_motif_EF-hand-BS"/>
</dbReference>
<evidence type="ECO:0000256" key="6">
    <source>
        <dbReference type="ARBA" id="ARBA00023123"/>
    </source>
</evidence>
<sequence length="568" mass="66326">MDILGFSPEEQNAIYRLLSSVLHLGNVFFQPFQMEGQEVASVVSAQEIRVVAELLQISPEGLQKAITHKVTDTVREKIYTPLTVESAVDARDAVAKILYSLLFHWLTEKINGRVYPRNEALSISILDIYGFEDLLFNSFEQLCINYANETLQFYFNRIVFREEQEEYIREQISWQELPFSDNQTVINLIAAKPHGILRILDDQSGFPQATDHTFLQKCHYHHGNSDLYIRPKMPLPEFTLKHYAGKVTYQVHKFLHKNFDLVRQDVLELFSGSKNRTVSNLFLKHSEGLASQQRSAARRGSTARRLNANTVSAKFQSSLQELVEKMERCKPYFVRCIKPNQHKEADRFDMELVKTQLRYSGIMETIRIRKEGYPIRMPFYQFLNRYKALLCLKEVPLADGDRCVEMLFKLCPIKPGTYQVGVTKIFLKEELYQLLEAKRDRVLHVAAITLQRYIHMYFIRKNFKVFKATMTKLQSYCRGHLARMRFNLRRKYLIKLRSVVLLYVNRRRYIKAEIEPIRRAEEELRRIEEERANREVVNVTTLPIPAELGALLQATAGGREMHAECLAL</sequence>
<dbReference type="Pfam" id="PF00612">
    <property type="entry name" value="IQ"/>
    <property type="match status" value="1"/>
</dbReference>
<dbReference type="InterPro" id="IPR036961">
    <property type="entry name" value="Kinesin_motor_dom_sf"/>
</dbReference>
<dbReference type="GO" id="GO:0005737">
    <property type="term" value="C:cytoplasm"/>
    <property type="evidence" value="ECO:0007669"/>
    <property type="project" value="UniProtKB-SubCell"/>
</dbReference>
<keyword evidence="5 9" id="KW-0175">Coiled coil</keyword>
<evidence type="ECO:0000256" key="1">
    <source>
        <dbReference type="ARBA" id="ARBA00004496"/>
    </source>
</evidence>
<dbReference type="GO" id="GO:0003779">
    <property type="term" value="F:actin binding"/>
    <property type="evidence" value="ECO:0007669"/>
    <property type="project" value="UniProtKB-KW"/>
</dbReference>
<dbReference type="SUPFAM" id="SSF52540">
    <property type="entry name" value="P-loop containing nucleoside triphosphate hydrolases"/>
    <property type="match status" value="1"/>
</dbReference>
<reference evidence="11" key="2">
    <citation type="submission" date="2025-08" db="UniProtKB">
        <authorList>
            <consortium name="Ensembl"/>
        </authorList>
    </citation>
    <scope>IDENTIFICATION</scope>
</reference>
<feature type="region of interest" description="Actin-binding" evidence="8">
    <location>
        <begin position="319"/>
        <end position="341"/>
    </location>
</feature>
<dbReference type="Gene3D" id="3.40.850.10">
    <property type="entry name" value="Kinesin motor domain"/>
    <property type="match status" value="1"/>
</dbReference>
<keyword evidence="3" id="KW-0547">Nucleotide-binding</keyword>
<dbReference type="PANTHER" id="PTHR22692">
    <property type="entry name" value="MYOSIN VII, XV"/>
    <property type="match status" value="1"/>
</dbReference>
<dbReference type="SMART" id="SM00242">
    <property type="entry name" value="MYSc"/>
    <property type="match status" value="1"/>
</dbReference>
<dbReference type="PROSITE" id="PS50096">
    <property type="entry name" value="IQ"/>
    <property type="match status" value="1"/>
</dbReference>
<dbReference type="Gene3D" id="1.20.5.190">
    <property type="match status" value="1"/>
</dbReference>
<evidence type="ECO:0000256" key="3">
    <source>
        <dbReference type="ARBA" id="ARBA00022741"/>
    </source>
</evidence>
<evidence type="ECO:0000256" key="8">
    <source>
        <dbReference type="PROSITE-ProRule" id="PRU00782"/>
    </source>
</evidence>
<keyword evidence="12" id="KW-1185">Reference proteome</keyword>
<comment type="subcellular location">
    <subcellularLocation>
        <location evidence="1">Cytoplasm</location>
    </subcellularLocation>
</comment>
<evidence type="ECO:0000313" key="11">
    <source>
        <dbReference type="Ensembl" id="ENSELUP00000083679.1"/>
    </source>
</evidence>
<evidence type="ECO:0000259" key="10">
    <source>
        <dbReference type="PROSITE" id="PS51456"/>
    </source>
</evidence>
<dbReference type="InterPro" id="IPR051567">
    <property type="entry name" value="Unconventional_Myosin_ATPase"/>
</dbReference>
<evidence type="ECO:0000256" key="5">
    <source>
        <dbReference type="ARBA" id="ARBA00023054"/>
    </source>
</evidence>
<keyword evidence="8" id="KW-0009">Actin-binding</keyword>
<dbReference type="PRINTS" id="PR00193">
    <property type="entry name" value="MYOSINHEAVY"/>
</dbReference>
<proteinExistence type="inferred from homology"/>
<evidence type="ECO:0000256" key="7">
    <source>
        <dbReference type="ARBA" id="ARBA00023175"/>
    </source>
</evidence>
<dbReference type="PROSITE" id="PS51456">
    <property type="entry name" value="MYOSIN_MOTOR"/>
    <property type="match status" value="1"/>
</dbReference>
<dbReference type="PANTHER" id="PTHR22692:SF21">
    <property type="entry name" value="MYOSIN XVA"/>
    <property type="match status" value="1"/>
</dbReference>
<accession>A0AAY5K3J3</accession>
<comment type="caution">
    <text evidence="8">Lacks conserved residue(s) required for the propagation of feature annotation.</text>
</comment>
<comment type="similarity">
    <text evidence="8">Belongs to the TRAFAC class myosin-kinesin ATPase superfamily. Myosin family.</text>
</comment>
<dbReference type="InterPro" id="IPR001609">
    <property type="entry name" value="Myosin_head_motor_dom-like"/>
</dbReference>
<dbReference type="InterPro" id="IPR027417">
    <property type="entry name" value="P-loop_NTPase"/>
</dbReference>
<dbReference type="GO" id="GO:0003774">
    <property type="term" value="F:cytoskeletal motor activity"/>
    <property type="evidence" value="ECO:0007669"/>
    <property type="project" value="InterPro"/>
</dbReference>
<organism evidence="11 12">
    <name type="scientific">Esox lucius</name>
    <name type="common">Northern pike</name>
    <dbReference type="NCBI Taxonomy" id="8010"/>
    <lineage>
        <taxon>Eukaryota</taxon>
        <taxon>Metazoa</taxon>
        <taxon>Chordata</taxon>
        <taxon>Craniata</taxon>
        <taxon>Vertebrata</taxon>
        <taxon>Euteleostomi</taxon>
        <taxon>Actinopterygii</taxon>
        <taxon>Neopterygii</taxon>
        <taxon>Teleostei</taxon>
        <taxon>Protacanthopterygii</taxon>
        <taxon>Esociformes</taxon>
        <taxon>Esocidae</taxon>
        <taxon>Esox</taxon>
    </lineage>
</organism>
<dbReference type="Gene3D" id="6.20.240.20">
    <property type="match status" value="1"/>
</dbReference>
<dbReference type="GeneTree" id="ENSGT00930000151032"/>
<reference evidence="11" key="3">
    <citation type="submission" date="2025-09" db="UniProtKB">
        <authorList>
            <consortium name="Ensembl"/>
        </authorList>
    </citation>
    <scope>IDENTIFICATION</scope>
</reference>
<dbReference type="Gene3D" id="1.20.58.530">
    <property type="match status" value="1"/>
</dbReference>
<evidence type="ECO:0000256" key="4">
    <source>
        <dbReference type="ARBA" id="ARBA00022840"/>
    </source>
</evidence>
<dbReference type="AlphaFoldDB" id="A0AAY5K3J3"/>
<dbReference type="GO" id="GO:0005524">
    <property type="term" value="F:ATP binding"/>
    <property type="evidence" value="ECO:0007669"/>
    <property type="project" value="UniProtKB-KW"/>
</dbReference>
<reference evidence="11 12" key="1">
    <citation type="submission" date="2020-02" db="EMBL/GenBank/DDBJ databases">
        <title>Esox lucius (northern pike) genome, fEsoLuc1, primary haplotype.</title>
        <authorList>
            <person name="Myers G."/>
            <person name="Karagic N."/>
            <person name="Meyer A."/>
            <person name="Pippel M."/>
            <person name="Reichard M."/>
            <person name="Winkler S."/>
            <person name="Tracey A."/>
            <person name="Sims Y."/>
            <person name="Howe K."/>
            <person name="Rhie A."/>
            <person name="Formenti G."/>
            <person name="Durbin R."/>
            <person name="Fedrigo O."/>
            <person name="Jarvis E.D."/>
        </authorList>
    </citation>
    <scope>NUCLEOTIDE SEQUENCE [LARGE SCALE GENOMIC DNA]</scope>
</reference>
<feature type="coiled-coil region" evidence="9">
    <location>
        <begin position="510"/>
        <end position="537"/>
    </location>
</feature>
<keyword evidence="6 8" id="KW-0518">Myosin</keyword>
<keyword evidence="4" id="KW-0067">ATP-binding</keyword>